<gene>
    <name evidence="2" type="ORF">C9374_012950</name>
</gene>
<feature type="compositionally biased region" description="Acidic residues" evidence="1">
    <location>
        <begin position="502"/>
        <end position="522"/>
    </location>
</feature>
<feature type="region of interest" description="Disordered" evidence="1">
    <location>
        <begin position="192"/>
        <end position="225"/>
    </location>
</feature>
<feature type="region of interest" description="Disordered" evidence="1">
    <location>
        <begin position="488"/>
        <end position="523"/>
    </location>
</feature>
<keyword evidence="3" id="KW-1185">Reference proteome</keyword>
<dbReference type="EMBL" id="PYSW02000062">
    <property type="protein sequence ID" value="KAG2373007.1"/>
    <property type="molecule type" value="Genomic_DNA"/>
</dbReference>
<feature type="compositionally biased region" description="Low complexity" evidence="1">
    <location>
        <begin position="388"/>
        <end position="404"/>
    </location>
</feature>
<feature type="compositionally biased region" description="Polar residues" evidence="1">
    <location>
        <begin position="283"/>
        <end position="296"/>
    </location>
</feature>
<feature type="region of interest" description="Disordered" evidence="1">
    <location>
        <begin position="384"/>
        <end position="423"/>
    </location>
</feature>
<name>A0AA88G770_NAELO</name>
<feature type="compositionally biased region" description="Low complexity" evidence="1">
    <location>
        <begin position="211"/>
        <end position="222"/>
    </location>
</feature>
<dbReference type="Proteomes" id="UP000816034">
    <property type="component" value="Unassembled WGS sequence"/>
</dbReference>
<feature type="compositionally biased region" description="Low complexity" evidence="1">
    <location>
        <begin position="1462"/>
        <end position="1504"/>
    </location>
</feature>
<dbReference type="RefSeq" id="XP_044542181.1">
    <property type="nucleotide sequence ID" value="XM_044688773.1"/>
</dbReference>
<comment type="caution">
    <text evidence="2">The sequence shown here is derived from an EMBL/GenBank/DDBJ whole genome shotgun (WGS) entry which is preliminary data.</text>
</comment>
<feature type="region of interest" description="Disordered" evidence="1">
    <location>
        <begin position="65"/>
        <end position="88"/>
    </location>
</feature>
<feature type="region of interest" description="Disordered" evidence="1">
    <location>
        <begin position="1462"/>
        <end position="1510"/>
    </location>
</feature>
<sequence length="1510" mass="169587">MSNNDETKPVDEDVNLSENFITAHEDVFVNNNHSHEKVNLATVQDQTQPSASGIEEEINFDENETIHARSSSPTLSDDDASSSIVVDDSGDINLDEEVSIIDDDELPNNNHIQNNSAKSSNAQQHGITHPIKTETQEDVDLNEEATSPLHSNTMISVSHMDQHNFVAATLDDEEVDLGEVEEMIETIAPSPLLDTTFSPRSDRETRITNAQQQQHGSSLTQQPSQTFSESIMLDEDINFDEPITIEDEEEINFDSEYSENASQQLKATIRVKEEMVDEDVDLNESQAESSTSLVENTKNETEAKLRSTPSLDFQSDLQREMEEEIDLNDDESLLDSIPPSPHRTDSTTAQQQDADTTLNEDIGLDEPTSNSLPILSTMNETISVDKNQQQQQQEQPPSIPSHPQLIPEEQDRLPPSTSSSQDEEFFQTLNAAPLHTPSTTTHEITIAPTLPPSNDQETPLVNIILPPHQDAHVTQEPSKTIDIISISSDDTSTEGFDHSDESHEEDEEDDLDEGDIMSDDDENYHPTISIRRLATMMKRICSDLCTGSFSSGGQLFCRVGLPGLQIPILTPSSDPISSSLRNQPHPMASQETESYTNDHPTLFKHVSLPIATKEQADELIKLSLSARALPPLRTQDQKKIWYITPNLFKLTNPHWDKMIADVVDDSARRGLGVSSKKKISHELEYLVLYQDGSVDFHRGKKQSTREQVKEENPAFAKLIVQLPSVYSGGAVIVRYHEKEVQYDFSDSSSYLPSYISLYDECDREECSIQSGYRLCLVYKIIFTGGEGRIPKFDHGSQISHDLKRLVDEWSEQEPPMAVFPLANVYPQSSFNFESLKDDDALIFNFFNNFNANHPQLHLFLAVFEKKAVVSRSTRSDETQNISYRAFSLLGPNNDTRFQKFSLNLDVSSIFPYDAVTDMPFTERNQLGSGPVELKCRCTCLIIIPKKIDYMFWAYTDPTSCYQGFLSLYNQYRSDPTRRDACIRLALSQKDSAMFKSNISELVPILIDLKDTNLLKLFITSAAANISLNTWNVILSQFSIDDLKQEFLTSVVRSTCANANNLCQRLQASIEMVQKFNNSQLSQEFITKIIESLSINTSSQYMSLKAIGILLNTLNSLELPITPAFKKLLVKRTDIYTFSDKPTGIITSIFRTCLQQNERPICDTIFNNMIQSVTPLALEASLDTFVTIIHMIGLESSISRVQNVLRSVNSITLYLNMMRKLQTNFLENNSEYHKEASFIFKECKHHVINSFYTMQTLDITLCQQVLVFFWTNKLLDDITGITSTIIVKAGTDYEVLLTLIRYIEQKFGQAAFQHIAFNSILLNCSNIVKVHLSQASASSGQDWSFNVDMSCHCAYCQPAQLFLKDKTQRQIELRHAEKYRNHISEQVKQAVADNAKYLKFETIKTGSPYGLLIKKIATPNDSQKRKVKRIQDIDNYLTRLIASVNNASSSSSQVPGYIVASNSPTASMSSSQSNTSISSSASTSSSSGVKRIISHSSSSSLNPPNKKSKER</sequence>
<dbReference type="PANTHER" id="PTHR33099">
    <property type="entry name" value="FE2OG DIOXYGENASE DOMAIN-CONTAINING PROTEIN"/>
    <property type="match status" value="1"/>
</dbReference>
<reference evidence="2 3" key="1">
    <citation type="journal article" date="2018" name="BMC Genomics">
        <title>The genome of Naegleria lovaniensis, the basis for a comparative approach to unravel pathogenicity factors of the human pathogenic amoeba N. fowleri.</title>
        <authorList>
            <person name="Liechti N."/>
            <person name="Schurch N."/>
            <person name="Bruggmann R."/>
            <person name="Wittwer M."/>
        </authorList>
    </citation>
    <scope>NUCLEOTIDE SEQUENCE [LARGE SCALE GENOMIC DNA]</scope>
    <source>
        <strain evidence="2 3">ATCC 30569</strain>
    </source>
</reference>
<organism evidence="2 3">
    <name type="scientific">Naegleria lovaniensis</name>
    <name type="common">Amoeba</name>
    <dbReference type="NCBI Taxonomy" id="51637"/>
    <lineage>
        <taxon>Eukaryota</taxon>
        <taxon>Discoba</taxon>
        <taxon>Heterolobosea</taxon>
        <taxon>Tetramitia</taxon>
        <taxon>Eutetramitia</taxon>
        <taxon>Vahlkampfiidae</taxon>
        <taxon>Naegleria</taxon>
    </lineage>
</organism>
<dbReference type="PANTHER" id="PTHR33099:SF13">
    <property type="entry name" value="F-BOX DOMAIN-CONTAINING PROTEIN-RELATED"/>
    <property type="match status" value="1"/>
</dbReference>
<feature type="compositionally biased region" description="Acidic residues" evidence="1">
    <location>
        <begin position="321"/>
        <end position="333"/>
    </location>
</feature>
<evidence type="ECO:0000256" key="1">
    <source>
        <dbReference type="SAM" id="MobiDB-lite"/>
    </source>
</evidence>
<accession>A0AA88G770</accession>
<protein>
    <submittedName>
        <fullName evidence="2">Uncharacterized protein</fullName>
    </submittedName>
</protein>
<evidence type="ECO:0000313" key="3">
    <source>
        <dbReference type="Proteomes" id="UP000816034"/>
    </source>
</evidence>
<dbReference type="GeneID" id="68105404"/>
<feature type="region of interest" description="Disordered" evidence="1">
    <location>
        <begin position="279"/>
        <end position="353"/>
    </location>
</feature>
<proteinExistence type="predicted"/>
<evidence type="ECO:0000313" key="2">
    <source>
        <dbReference type="EMBL" id="KAG2373007.1"/>
    </source>
</evidence>
<feature type="compositionally biased region" description="Polar residues" evidence="1">
    <location>
        <begin position="307"/>
        <end position="316"/>
    </location>
</feature>